<sequence length="472" mass="51178">MDDDFAPTPRLRLAVGGDEPARLRRAGLRELDIMRRENVFDLPVYERRSRLATGETVLCRRVGGQEYVTLGPGRRREADDEPRSAPTPKRRRDGDFYAIPDCLARYEGLADLQNAVPHGTLAGWTLGLGAAVTVIPADEAGLPAYAGLPQAGIARDVGVFRLPGGAASGLLYGREHIPDDAPFSVSCLVRLTAPLEYDYDFDARGVRNPVRTYLLRSQDGGDFLKDCPGDLSPLIGFCSPHRHPDWEEDAVYPWSPWNENFAGTPDRIAGARRASAPCPEAPRLAGETYLDGQGNPYPYPDGFEMGVQAAGVFVTGGNRLLAARLSHFENQFGTTPAVSDPLEIGVWHHVVMTHETDETVRLYVVREDQAQGAAYGGKMPLCALDAACTYQASGVNAWTLRSGEGGEAIAAYRMNAAMDVGLPRFFHYALSPGQAWLLSLEALSGLFVADDHETAQAVAQGLTPVTIVKEEA</sequence>
<dbReference type="Gene3D" id="2.60.120.200">
    <property type="match status" value="1"/>
</dbReference>
<evidence type="ECO:0000313" key="3">
    <source>
        <dbReference type="Proteomes" id="UP000293296"/>
    </source>
</evidence>
<evidence type="ECO:0000313" key="2">
    <source>
        <dbReference type="EMBL" id="QAZ69089.1"/>
    </source>
</evidence>
<dbReference type="KEGG" id="dcb:C3Y92_18335"/>
<organism evidence="2 3">
    <name type="scientific">Solidesulfovibrio carbinolicus</name>
    <dbReference type="NCBI Taxonomy" id="296842"/>
    <lineage>
        <taxon>Bacteria</taxon>
        <taxon>Pseudomonadati</taxon>
        <taxon>Thermodesulfobacteriota</taxon>
        <taxon>Desulfovibrionia</taxon>
        <taxon>Desulfovibrionales</taxon>
        <taxon>Desulfovibrionaceae</taxon>
        <taxon>Solidesulfovibrio</taxon>
    </lineage>
</organism>
<protein>
    <submittedName>
        <fullName evidence="2">Uncharacterized protein</fullName>
    </submittedName>
</protein>
<feature type="compositionally biased region" description="Basic and acidic residues" evidence="1">
    <location>
        <begin position="74"/>
        <end position="83"/>
    </location>
</feature>
<dbReference type="RefSeq" id="WP_129355147.1">
    <property type="nucleotide sequence ID" value="NZ_CP026538.1"/>
</dbReference>
<feature type="region of interest" description="Disordered" evidence="1">
    <location>
        <begin position="69"/>
        <end position="93"/>
    </location>
</feature>
<dbReference type="AlphaFoldDB" id="A0A4P6I4Z2"/>
<gene>
    <name evidence="2" type="ORF">C3Y92_18335</name>
</gene>
<dbReference type="Proteomes" id="UP000293296">
    <property type="component" value="Chromosome"/>
</dbReference>
<name>A0A4P6I4Z2_9BACT</name>
<dbReference type="OrthoDB" id="5439975at2"/>
<dbReference type="EMBL" id="CP026538">
    <property type="protein sequence ID" value="QAZ69089.1"/>
    <property type="molecule type" value="Genomic_DNA"/>
</dbReference>
<evidence type="ECO:0000256" key="1">
    <source>
        <dbReference type="SAM" id="MobiDB-lite"/>
    </source>
</evidence>
<reference evidence="2 3" key="1">
    <citation type="submission" date="2018-02" db="EMBL/GenBank/DDBJ databases">
        <title>Genome sequence of Desulfovibrio carbinolicus DSM 3852.</title>
        <authorList>
            <person name="Wilbanks E."/>
            <person name="Skennerton C.T."/>
            <person name="Orphan V.J."/>
        </authorList>
    </citation>
    <scope>NUCLEOTIDE SEQUENCE [LARGE SCALE GENOMIC DNA]</scope>
    <source>
        <strain evidence="2 3">DSM 3852</strain>
    </source>
</reference>
<accession>A0A4P6I4Z2</accession>
<keyword evidence="3" id="KW-1185">Reference proteome</keyword>
<proteinExistence type="predicted"/>